<dbReference type="RefSeq" id="WP_252953469.1">
    <property type="nucleotide sequence ID" value="NZ_JAFIRR010000070.1"/>
</dbReference>
<evidence type="ECO:0000313" key="2">
    <source>
        <dbReference type="Proteomes" id="UP001523392"/>
    </source>
</evidence>
<keyword evidence="2" id="KW-1185">Reference proteome</keyword>
<comment type="caution">
    <text evidence="1">The sequence shown here is derived from an EMBL/GenBank/DDBJ whole genome shotgun (WGS) entry which is preliminary data.</text>
</comment>
<accession>A0ABT1D4I6</accession>
<evidence type="ECO:0000313" key="1">
    <source>
        <dbReference type="EMBL" id="MCO6416840.1"/>
    </source>
</evidence>
<dbReference type="EMBL" id="JAFIRR010000070">
    <property type="protein sequence ID" value="MCO6416840.1"/>
    <property type="molecule type" value="Genomic_DNA"/>
</dbReference>
<reference evidence="1 2" key="1">
    <citation type="submission" date="2021-12" db="EMBL/GenBank/DDBJ databases">
        <title>Siccirubricoccus leaddurans sp. nov., a high concentration Zn2+ tolerance bacterium.</title>
        <authorList>
            <person name="Cao Y."/>
        </authorList>
    </citation>
    <scope>NUCLEOTIDE SEQUENCE [LARGE SCALE GENOMIC DNA]</scope>
    <source>
        <strain evidence="1 2">KC 17139</strain>
    </source>
</reference>
<organism evidence="1 2">
    <name type="scientific">Siccirubricoccus soli</name>
    <dbReference type="NCBI Taxonomy" id="2899147"/>
    <lineage>
        <taxon>Bacteria</taxon>
        <taxon>Pseudomonadati</taxon>
        <taxon>Pseudomonadota</taxon>
        <taxon>Alphaproteobacteria</taxon>
        <taxon>Acetobacterales</taxon>
        <taxon>Roseomonadaceae</taxon>
        <taxon>Siccirubricoccus</taxon>
    </lineage>
</organism>
<dbReference type="Proteomes" id="UP001523392">
    <property type="component" value="Unassembled WGS sequence"/>
</dbReference>
<name>A0ABT1D4I6_9PROT</name>
<sequence length="256" mass="28741">MGQETIRIVLEDMLADEGLPADYAQLKPGHVPKLKKVCRRFMEICFGTGTSLPLTFFDQYLGGSGNVFTISTEDLLKEDSAARLRVEGEITRRALLFGSDPSHRRRGNIAFLDFRGQLNIKQRNYSTVKWWGALGSFFINYFATQGDWQTGAVRVKIVGGDTYRWDPNNYDRPTVCFHQLCARLEELGGAKQFPIYGTPAERLLPCWLPTLMPLDLSSEVESSGQVVSKVISNVKENYTWGAGTARARAFLKSLTD</sequence>
<gene>
    <name evidence="1" type="ORF">JYK14_11810</name>
</gene>
<protein>
    <submittedName>
        <fullName evidence="1">Uncharacterized protein</fullName>
    </submittedName>
</protein>
<proteinExistence type="predicted"/>